<dbReference type="GO" id="GO:0005739">
    <property type="term" value="C:mitochondrion"/>
    <property type="evidence" value="ECO:0007669"/>
    <property type="project" value="TreeGrafter"/>
</dbReference>
<protein>
    <recommendedName>
        <fullName evidence="2">leucine--tRNA ligase</fullName>
        <ecNumber evidence="2">6.1.1.4</ecNumber>
    </recommendedName>
</protein>
<keyword evidence="7" id="KW-0030">Aminoacyl-tRNA synthetase</keyword>
<accession>A0A3P8HB17</accession>
<evidence type="ECO:0000256" key="5">
    <source>
        <dbReference type="ARBA" id="ARBA00022840"/>
    </source>
</evidence>
<dbReference type="PRINTS" id="PR00985">
    <property type="entry name" value="TRNASYNTHLEU"/>
</dbReference>
<keyword evidence="6" id="KW-0648">Protein biosynthesis</keyword>
<evidence type="ECO:0000256" key="3">
    <source>
        <dbReference type="ARBA" id="ARBA00022598"/>
    </source>
</evidence>
<evidence type="ECO:0000256" key="6">
    <source>
        <dbReference type="ARBA" id="ARBA00022917"/>
    </source>
</evidence>
<keyword evidence="4" id="KW-0547">Nucleotide-binding</keyword>
<keyword evidence="10" id="KW-1185">Reference proteome</keyword>
<dbReference type="InterPro" id="IPR002302">
    <property type="entry name" value="Leu-tRNA-ligase"/>
</dbReference>
<dbReference type="GO" id="GO:0032543">
    <property type="term" value="P:mitochondrial translation"/>
    <property type="evidence" value="ECO:0007669"/>
    <property type="project" value="TreeGrafter"/>
</dbReference>
<proteinExistence type="inferred from homology"/>
<organism evidence="9 10">
    <name type="scientific">Schistosoma mattheei</name>
    <dbReference type="NCBI Taxonomy" id="31246"/>
    <lineage>
        <taxon>Eukaryota</taxon>
        <taxon>Metazoa</taxon>
        <taxon>Spiralia</taxon>
        <taxon>Lophotrochozoa</taxon>
        <taxon>Platyhelminthes</taxon>
        <taxon>Trematoda</taxon>
        <taxon>Digenea</taxon>
        <taxon>Strigeidida</taxon>
        <taxon>Schistosomatoidea</taxon>
        <taxon>Schistosomatidae</taxon>
        <taxon>Schistosoma</taxon>
    </lineage>
</organism>
<dbReference type="PANTHER" id="PTHR43740:SF2">
    <property type="entry name" value="LEUCINE--TRNA LIGASE, MITOCHONDRIAL"/>
    <property type="match status" value="1"/>
</dbReference>
<dbReference type="EC" id="6.1.1.4" evidence="2"/>
<evidence type="ECO:0000313" key="10">
    <source>
        <dbReference type="Proteomes" id="UP000269396"/>
    </source>
</evidence>
<reference evidence="9 10" key="1">
    <citation type="submission" date="2018-11" db="EMBL/GenBank/DDBJ databases">
        <authorList>
            <consortium name="Pathogen Informatics"/>
        </authorList>
    </citation>
    <scope>NUCLEOTIDE SEQUENCE [LARGE SCALE GENOMIC DNA]</scope>
    <source>
        <strain>Denwood</strain>
        <strain evidence="10">Zambia</strain>
    </source>
</reference>
<keyword evidence="5" id="KW-0067">ATP-binding</keyword>
<dbReference type="PANTHER" id="PTHR43740">
    <property type="entry name" value="LEUCYL-TRNA SYNTHETASE"/>
    <property type="match status" value="1"/>
</dbReference>
<dbReference type="Gene3D" id="3.40.50.620">
    <property type="entry name" value="HUPs"/>
    <property type="match status" value="1"/>
</dbReference>
<evidence type="ECO:0000256" key="7">
    <source>
        <dbReference type="ARBA" id="ARBA00023146"/>
    </source>
</evidence>
<dbReference type="SUPFAM" id="SSF52374">
    <property type="entry name" value="Nucleotidylyl transferase"/>
    <property type="match status" value="1"/>
</dbReference>
<comment type="similarity">
    <text evidence="1">Belongs to the class-I aminoacyl-tRNA synthetase family.</text>
</comment>
<evidence type="ECO:0000256" key="2">
    <source>
        <dbReference type="ARBA" id="ARBA00013164"/>
    </source>
</evidence>
<sequence length="94" mass="10689">MKRGDEPLKHNESWRKTTCPKCGNPANRETDTLDTFVDSSWYYLRYLDPQNNSSICDRSKAANSLPVDVYIGGMEHGKLLLSVCESNLLKLHKS</sequence>
<feature type="region of interest" description="Disordered" evidence="8">
    <location>
        <begin position="1"/>
        <end position="21"/>
    </location>
</feature>
<dbReference type="Proteomes" id="UP000269396">
    <property type="component" value="Unassembled WGS sequence"/>
</dbReference>
<feature type="compositionally biased region" description="Basic and acidic residues" evidence="8">
    <location>
        <begin position="1"/>
        <end position="15"/>
    </location>
</feature>
<evidence type="ECO:0000313" key="9">
    <source>
        <dbReference type="EMBL" id="VDP87960.1"/>
    </source>
</evidence>
<dbReference type="AlphaFoldDB" id="A0A3P8HB17"/>
<dbReference type="GO" id="GO:0005524">
    <property type="term" value="F:ATP binding"/>
    <property type="evidence" value="ECO:0007669"/>
    <property type="project" value="UniProtKB-KW"/>
</dbReference>
<dbReference type="InterPro" id="IPR014729">
    <property type="entry name" value="Rossmann-like_a/b/a_fold"/>
</dbReference>
<evidence type="ECO:0000256" key="1">
    <source>
        <dbReference type="ARBA" id="ARBA00005594"/>
    </source>
</evidence>
<name>A0A3P8HB17_9TREM</name>
<evidence type="ECO:0000256" key="8">
    <source>
        <dbReference type="SAM" id="MobiDB-lite"/>
    </source>
</evidence>
<dbReference type="GO" id="GO:0004823">
    <property type="term" value="F:leucine-tRNA ligase activity"/>
    <property type="evidence" value="ECO:0007669"/>
    <property type="project" value="UniProtKB-EC"/>
</dbReference>
<dbReference type="GO" id="GO:0006429">
    <property type="term" value="P:leucyl-tRNA aminoacylation"/>
    <property type="evidence" value="ECO:0007669"/>
    <property type="project" value="InterPro"/>
</dbReference>
<gene>
    <name evidence="9" type="ORF">SMTD_LOCUS22662</name>
</gene>
<dbReference type="EMBL" id="UZAL01053021">
    <property type="protein sequence ID" value="VDP87960.1"/>
    <property type="molecule type" value="Genomic_DNA"/>
</dbReference>
<evidence type="ECO:0000256" key="4">
    <source>
        <dbReference type="ARBA" id="ARBA00022741"/>
    </source>
</evidence>
<keyword evidence="3" id="KW-0436">Ligase</keyword>